<dbReference type="KEGG" id="pco:PHACADRAFT_252569"/>
<keyword evidence="1" id="KW-1133">Transmembrane helix</keyword>
<dbReference type="GeneID" id="18915520"/>
<dbReference type="Proteomes" id="UP000008370">
    <property type="component" value="Unassembled WGS sequence"/>
</dbReference>
<dbReference type="EMBL" id="JH930470">
    <property type="protein sequence ID" value="EKM58331.1"/>
    <property type="molecule type" value="Genomic_DNA"/>
</dbReference>
<feature type="transmembrane region" description="Helical" evidence="1">
    <location>
        <begin position="196"/>
        <end position="218"/>
    </location>
</feature>
<dbReference type="HOGENOM" id="CLU_1215156_0_0_1"/>
<dbReference type="OrthoDB" id="10544431at2759"/>
<dbReference type="InParanoid" id="K5V6L3"/>
<keyword evidence="3" id="KW-1185">Reference proteome</keyword>
<dbReference type="AlphaFoldDB" id="K5V6L3"/>
<protein>
    <submittedName>
        <fullName evidence="2">Uncharacterized protein</fullName>
    </submittedName>
</protein>
<feature type="transmembrane region" description="Helical" evidence="1">
    <location>
        <begin position="65"/>
        <end position="84"/>
    </location>
</feature>
<evidence type="ECO:0000256" key="1">
    <source>
        <dbReference type="SAM" id="Phobius"/>
    </source>
</evidence>
<sequence>MPVDGAAGTQLLYIAGSFLEWLVTLSLTERYRSRLESTFALHDTNGPAIGVLRGFNAMYRQELRVSLRCAIYAMLMATETQTLRFPFGMSERTHEALKHPVTRILWILSLFYAALSILLSLYFSHLLCNALMSAGRAEIWLRNARRARRLPVPLALPHLFSAWAVILFVAYLFAYAVYSLRGEEHEWSHLEPSRCLVLGVALICFVSAVAAVYSCQALKRLGRPVIRA</sequence>
<feature type="transmembrane region" description="Helical" evidence="1">
    <location>
        <begin position="104"/>
        <end position="131"/>
    </location>
</feature>
<evidence type="ECO:0000313" key="3">
    <source>
        <dbReference type="Proteomes" id="UP000008370"/>
    </source>
</evidence>
<gene>
    <name evidence="2" type="ORF">PHACADRAFT_252569</name>
</gene>
<keyword evidence="1" id="KW-0812">Transmembrane</keyword>
<accession>K5V6L3</accession>
<proteinExistence type="predicted"/>
<evidence type="ECO:0000313" key="2">
    <source>
        <dbReference type="EMBL" id="EKM58331.1"/>
    </source>
</evidence>
<keyword evidence="1" id="KW-0472">Membrane</keyword>
<feature type="transmembrane region" description="Helical" evidence="1">
    <location>
        <begin position="152"/>
        <end position="176"/>
    </location>
</feature>
<reference evidence="2 3" key="1">
    <citation type="journal article" date="2012" name="BMC Genomics">
        <title>Comparative genomics of the white-rot fungi, Phanerochaete carnosa and P. chrysosporium, to elucidate the genetic basis of the distinct wood types they colonize.</title>
        <authorList>
            <person name="Suzuki H."/>
            <person name="MacDonald J."/>
            <person name="Syed K."/>
            <person name="Salamov A."/>
            <person name="Hori C."/>
            <person name="Aerts A."/>
            <person name="Henrissat B."/>
            <person name="Wiebenga A."/>
            <person name="vanKuyk P.A."/>
            <person name="Barry K."/>
            <person name="Lindquist E."/>
            <person name="LaButti K."/>
            <person name="Lapidus A."/>
            <person name="Lucas S."/>
            <person name="Coutinho P."/>
            <person name="Gong Y."/>
            <person name="Samejima M."/>
            <person name="Mahadevan R."/>
            <person name="Abou-Zaid M."/>
            <person name="de Vries R.P."/>
            <person name="Igarashi K."/>
            <person name="Yadav J.S."/>
            <person name="Grigoriev I.V."/>
            <person name="Master E.R."/>
        </authorList>
    </citation>
    <scope>NUCLEOTIDE SEQUENCE [LARGE SCALE GENOMIC DNA]</scope>
    <source>
        <strain evidence="2 3">HHB-10118-sp</strain>
    </source>
</reference>
<name>K5V6L3_PHACS</name>
<dbReference type="RefSeq" id="XP_007393650.1">
    <property type="nucleotide sequence ID" value="XM_007393588.1"/>
</dbReference>
<organism evidence="2 3">
    <name type="scientific">Phanerochaete carnosa (strain HHB-10118-sp)</name>
    <name type="common">White-rot fungus</name>
    <name type="synonym">Peniophora carnosa</name>
    <dbReference type="NCBI Taxonomy" id="650164"/>
    <lineage>
        <taxon>Eukaryota</taxon>
        <taxon>Fungi</taxon>
        <taxon>Dikarya</taxon>
        <taxon>Basidiomycota</taxon>
        <taxon>Agaricomycotina</taxon>
        <taxon>Agaricomycetes</taxon>
        <taxon>Polyporales</taxon>
        <taxon>Phanerochaetaceae</taxon>
        <taxon>Phanerochaete</taxon>
    </lineage>
</organism>
<feature type="transmembrane region" description="Helical" evidence="1">
    <location>
        <begin position="6"/>
        <end position="27"/>
    </location>
</feature>